<organism evidence="2 3">
    <name type="scientific">Halalkaliarchaeum desulfuricum</name>
    <dbReference type="NCBI Taxonomy" id="2055893"/>
    <lineage>
        <taxon>Archaea</taxon>
        <taxon>Methanobacteriati</taxon>
        <taxon>Methanobacteriota</taxon>
        <taxon>Stenosarchaea group</taxon>
        <taxon>Halobacteria</taxon>
        <taxon>Halobacteriales</taxon>
        <taxon>Haloferacaceae</taxon>
        <taxon>Halalkaliarchaeum</taxon>
    </lineage>
</organism>
<keyword evidence="3" id="KW-1185">Reference proteome</keyword>
<reference evidence="3" key="1">
    <citation type="submission" date="2017-11" db="EMBL/GenBank/DDBJ databases">
        <title>Phenotypic and genomic properties of facultatively anaerobic sulfur-reducing natronoarchaea from hypersaline soda lakes.</title>
        <authorList>
            <person name="Sorokin D.Y."/>
            <person name="Kublanov I.V."/>
            <person name="Roman P."/>
            <person name="Sinninghe Damste J.S."/>
            <person name="Golyshin P.N."/>
            <person name="Rojo D."/>
            <person name="Ciordia S."/>
            <person name="Mena M.D.C."/>
            <person name="Ferrer M."/>
            <person name="Messina E."/>
            <person name="Smedile F."/>
            <person name="La Spada G."/>
            <person name="La Cono V."/>
            <person name="Yakimov M.M."/>
        </authorList>
    </citation>
    <scope>NUCLEOTIDE SEQUENCE [LARGE SCALE GENOMIC DNA]</scope>
    <source>
        <strain evidence="3">AArc-Sl</strain>
    </source>
</reference>
<name>A0A343TKL6_9EURY</name>
<protein>
    <submittedName>
        <fullName evidence="2">Uncharacterized protein</fullName>
    </submittedName>
</protein>
<sequence length="185" mass="21005">MRVRDWQDILEDVASENADPDGWRAVAGQRRAGVGEDFYLGHPAIGVHQLKTYAKNPRDLRGVGARVARRIDDELDPLLPGHGEEEGGRFAVRRPPKDEDEAERMARRLEETVKVHAEAPTTPEDFFEDVMDAVDSPAFGPMEYEFADRPDRLDELSETFEEAERLLNSELEDLIEEDEVGRGFQ</sequence>
<dbReference type="EMBL" id="CP025066">
    <property type="protein sequence ID" value="AUX09638.1"/>
    <property type="molecule type" value="Genomic_DNA"/>
</dbReference>
<dbReference type="GeneID" id="37878365"/>
<dbReference type="KEGG" id="hdf:AArcSl_2013"/>
<evidence type="ECO:0000313" key="2">
    <source>
        <dbReference type="EMBL" id="AUX09638.1"/>
    </source>
</evidence>
<evidence type="ECO:0000313" key="3">
    <source>
        <dbReference type="Proteomes" id="UP000263012"/>
    </source>
</evidence>
<proteinExistence type="predicted"/>
<dbReference type="RefSeq" id="WP_119818551.1">
    <property type="nucleotide sequence ID" value="NZ_CP025066.1"/>
</dbReference>
<gene>
    <name evidence="2" type="ORF">AArcSl_2013</name>
</gene>
<feature type="region of interest" description="Disordered" evidence="1">
    <location>
        <begin position="75"/>
        <end position="103"/>
    </location>
</feature>
<accession>A0A343TKL6</accession>
<evidence type="ECO:0000256" key="1">
    <source>
        <dbReference type="SAM" id="MobiDB-lite"/>
    </source>
</evidence>
<dbReference type="OrthoDB" id="213677at2157"/>
<dbReference type="AlphaFoldDB" id="A0A343TKL6"/>
<dbReference type="Proteomes" id="UP000263012">
    <property type="component" value="Chromosome"/>
</dbReference>